<evidence type="ECO:0000256" key="3">
    <source>
        <dbReference type="PROSITE-ProRule" id="PRU00182"/>
    </source>
</evidence>
<dbReference type="InterPro" id="IPR006145">
    <property type="entry name" value="PsdUridine_synth_RsuA/RluA"/>
</dbReference>
<dbReference type="PROSITE" id="PS50889">
    <property type="entry name" value="S4"/>
    <property type="match status" value="1"/>
</dbReference>
<accession>A0AA34WI76</accession>
<keyword evidence="2" id="KW-0413">Isomerase</keyword>
<dbReference type="Proteomes" id="UP000008305">
    <property type="component" value="Chromosome"/>
</dbReference>
<dbReference type="InterPro" id="IPR020103">
    <property type="entry name" value="PsdUridine_synth_cat_dom_sf"/>
</dbReference>
<evidence type="ECO:0000313" key="5">
    <source>
        <dbReference type="EMBL" id="AEB41685.1"/>
    </source>
</evidence>
<evidence type="ECO:0000256" key="2">
    <source>
        <dbReference type="ARBA" id="ARBA00023235"/>
    </source>
</evidence>
<dbReference type="CDD" id="cd00165">
    <property type="entry name" value="S4"/>
    <property type="match status" value="1"/>
</dbReference>
<dbReference type="CDD" id="cd02869">
    <property type="entry name" value="PseudoU_synth_RluA_like"/>
    <property type="match status" value="1"/>
</dbReference>
<dbReference type="Gene3D" id="3.30.2350.10">
    <property type="entry name" value="Pseudouridine synthase"/>
    <property type="match status" value="1"/>
</dbReference>
<dbReference type="PROSITE" id="PS01129">
    <property type="entry name" value="PSI_RLU"/>
    <property type="match status" value="1"/>
</dbReference>
<dbReference type="PANTHER" id="PTHR21600">
    <property type="entry name" value="MITOCHONDRIAL RNA PSEUDOURIDINE SYNTHASE"/>
    <property type="match status" value="1"/>
</dbReference>
<dbReference type="GO" id="GO:0000455">
    <property type="term" value="P:enzyme-directed rRNA pseudouridine synthesis"/>
    <property type="evidence" value="ECO:0007669"/>
    <property type="project" value="TreeGrafter"/>
</dbReference>
<dbReference type="Pfam" id="PF00849">
    <property type="entry name" value="PseudoU_synth_2"/>
    <property type="match status" value="1"/>
</dbReference>
<dbReference type="SUPFAM" id="SSF55174">
    <property type="entry name" value="Alpha-L RNA-binding motif"/>
    <property type="match status" value="1"/>
</dbReference>
<dbReference type="GO" id="GO:0004730">
    <property type="term" value="F:pseudouridylate synthase activity"/>
    <property type="evidence" value="ECO:0007669"/>
    <property type="project" value="UniProtKB-EC"/>
</dbReference>
<name>A0AA34WI76_CHLPE</name>
<dbReference type="EC" id="4.2.1.70" evidence="5"/>
<dbReference type="InterPro" id="IPR006224">
    <property type="entry name" value="PsdUridine_synth_RluA-like_CS"/>
</dbReference>
<reference evidence="5 6" key="1">
    <citation type="journal article" date="2011" name="J. Bacteriol.">
        <title>Genome sequence of the obligate intracellular animal pathogen Chlamydia pecorum E58.</title>
        <authorList>
            <person name="Mojica S."/>
            <person name="Huot Creasy H."/>
            <person name="Daugherty S."/>
            <person name="Read T.D."/>
            <person name="Kim T."/>
            <person name="Kaltenboeck B."/>
            <person name="Bavoil P."/>
            <person name="Myers G.S."/>
        </authorList>
    </citation>
    <scope>NUCLEOTIDE SEQUENCE [LARGE SCALE GENOMIC DNA]</scope>
    <source>
        <strain evidence="5 6">E58</strain>
    </source>
</reference>
<dbReference type="EMBL" id="CP002608">
    <property type="protein sequence ID" value="AEB41685.1"/>
    <property type="molecule type" value="Genomic_DNA"/>
</dbReference>
<dbReference type="SUPFAM" id="SSF55120">
    <property type="entry name" value="Pseudouridine synthase"/>
    <property type="match status" value="1"/>
</dbReference>
<comment type="similarity">
    <text evidence="1">Belongs to the pseudouridine synthase RluA family.</text>
</comment>
<evidence type="ECO:0000313" key="6">
    <source>
        <dbReference type="Proteomes" id="UP000008305"/>
    </source>
</evidence>
<dbReference type="GO" id="GO:0009982">
    <property type="term" value="F:pseudouridine synthase activity"/>
    <property type="evidence" value="ECO:0007669"/>
    <property type="project" value="InterPro"/>
</dbReference>
<sequence>MHTFSWIAENPERLSSFLCARLPNHSKLTVLRSIRYQHCRINGSIERFESYKVQPGDRVAISIVHNQQQPSLLWEDAHSCIYDKPPYLTTEEIAKTLGRNLVHRLDRDTTGCLLFAKTQDAMQKLSDLFKQRNIHKQYITLVFGLPKQCSGTLTTFTAPKYKRCGAVLFGTTTPSQGKLTITKWTVLQRYKHYSLLLCEPITGRTHQIRLHMKHLGHPIVGDIDYGSKQQPKGVFRPLLHAHSLKFVSPFSGETIYVTASSKKNPRVLAAHLLKD</sequence>
<feature type="domain" description="Pseudouridine synthase RsuA/RluA-like" evidence="4">
    <location>
        <begin position="100"/>
        <end position="214"/>
    </location>
</feature>
<keyword evidence="5" id="KW-0456">Lyase</keyword>
<dbReference type="Gene3D" id="3.10.290.10">
    <property type="entry name" value="RNA-binding S4 domain"/>
    <property type="match status" value="1"/>
</dbReference>
<organism evidence="5 6">
    <name type="scientific">Chlamydia pecorum (strain ATCC VR-628 / DSM 29919 / E58)</name>
    <name type="common">Chlamydophila pecorum</name>
    <dbReference type="NCBI Taxonomy" id="331635"/>
    <lineage>
        <taxon>Bacteria</taxon>
        <taxon>Pseudomonadati</taxon>
        <taxon>Chlamydiota</taxon>
        <taxon>Chlamydiia</taxon>
        <taxon>Chlamydiales</taxon>
        <taxon>Chlamydiaceae</taxon>
        <taxon>Chlamydia/Chlamydophila group</taxon>
        <taxon>Chlamydia</taxon>
    </lineage>
</organism>
<dbReference type="GO" id="GO:0003723">
    <property type="term" value="F:RNA binding"/>
    <property type="evidence" value="ECO:0007669"/>
    <property type="project" value="UniProtKB-KW"/>
</dbReference>
<keyword evidence="3" id="KW-0694">RNA-binding</keyword>
<dbReference type="InterPro" id="IPR036986">
    <property type="entry name" value="S4_RNA-bd_sf"/>
</dbReference>
<evidence type="ECO:0000259" key="4">
    <source>
        <dbReference type="Pfam" id="PF00849"/>
    </source>
</evidence>
<dbReference type="InterPro" id="IPR050188">
    <property type="entry name" value="RluA_PseudoU_synthase"/>
</dbReference>
<evidence type="ECO:0000256" key="1">
    <source>
        <dbReference type="ARBA" id="ARBA00010876"/>
    </source>
</evidence>
<dbReference type="AlphaFoldDB" id="A0AA34WI76"/>
<proteinExistence type="inferred from homology"/>
<dbReference type="RefSeq" id="WP_013712763.1">
    <property type="nucleotide sequence ID" value="NC_015408.1"/>
</dbReference>
<protein>
    <submittedName>
        <fullName evidence="5">Ribosomal large subunit pseudouridine synthase C</fullName>
        <ecNumber evidence="5">4.2.1.70</ecNumber>
    </submittedName>
</protein>
<dbReference type="KEGG" id="cpm:G5S_0735"/>
<dbReference type="GO" id="GO:0140098">
    <property type="term" value="F:catalytic activity, acting on RNA"/>
    <property type="evidence" value="ECO:0007669"/>
    <property type="project" value="UniProtKB-ARBA"/>
</dbReference>
<dbReference type="PANTHER" id="PTHR21600:SF44">
    <property type="entry name" value="RIBOSOMAL LARGE SUBUNIT PSEUDOURIDINE SYNTHASE D"/>
    <property type="match status" value="1"/>
</dbReference>
<gene>
    <name evidence="5" type="ordered locus">G5S_0735</name>
</gene>
<keyword evidence="6" id="KW-1185">Reference proteome</keyword>